<feature type="active site" description="Proton donor/acceptor" evidence="12">
    <location>
        <position position="368"/>
    </location>
</feature>
<dbReference type="SUPFAM" id="SSF53187">
    <property type="entry name" value="Zn-dependent exopeptidases"/>
    <property type="match status" value="1"/>
</dbReference>
<accession>A0A7V0Z4G8</accession>
<dbReference type="EC" id="3.4.17.18" evidence="11"/>
<evidence type="ECO:0000256" key="7">
    <source>
        <dbReference type="ARBA" id="ARBA00022801"/>
    </source>
</evidence>
<evidence type="ECO:0000256" key="9">
    <source>
        <dbReference type="ARBA" id="ARBA00023049"/>
    </source>
</evidence>
<keyword evidence="9" id="KW-0482">Metalloprotease</keyword>
<keyword evidence="4" id="KW-0645">Protease</keyword>
<keyword evidence="5" id="KW-0479">Metal-binding</keyword>
<dbReference type="InterPro" id="IPR026444">
    <property type="entry name" value="Secre_tail"/>
</dbReference>
<comment type="cofactor">
    <cofactor evidence="1">
        <name>Zn(2+)</name>
        <dbReference type="ChEBI" id="CHEBI:29105"/>
    </cofactor>
</comment>
<evidence type="ECO:0000256" key="10">
    <source>
        <dbReference type="ARBA" id="ARBA00050859"/>
    </source>
</evidence>
<dbReference type="Gene3D" id="3.40.630.10">
    <property type="entry name" value="Zn peptidases"/>
    <property type="match status" value="1"/>
</dbReference>
<keyword evidence="6" id="KW-0732">Signal</keyword>
<comment type="caution">
    <text evidence="14">The sequence shown here is derived from an EMBL/GenBank/DDBJ whole genome shotgun (WGS) entry which is preliminary data.</text>
</comment>
<evidence type="ECO:0000256" key="3">
    <source>
        <dbReference type="ARBA" id="ARBA00022645"/>
    </source>
</evidence>
<dbReference type="Gene3D" id="2.60.120.260">
    <property type="entry name" value="Galactose-binding domain-like"/>
    <property type="match status" value="1"/>
</dbReference>
<dbReference type="PANTHER" id="PTHR11705:SF143">
    <property type="entry name" value="SLL0236 PROTEIN"/>
    <property type="match status" value="1"/>
</dbReference>
<dbReference type="GO" id="GO:0008270">
    <property type="term" value="F:zinc ion binding"/>
    <property type="evidence" value="ECO:0007669"/>
    <property type="project" value="InterPro"/>
</dbReference>
<proteinExistence type="inferred from homology"/>
<dbReference type="InterPro" id="IPR033810">
    <property type="entry name" value="Carboxypeptidase_T"/>
</dbReference>
<keyword evidence="3" id="KW-0121">Carboxypeptidase</keyword>
<organism evidence="14">
    <name type="scientific">candidate division WOR-3 bacterium</name>
    <dbReference type="NCBI Taxonomy" id="2052148"/>
    <lineage>
        <taxon>Bacteria</taxon>
        <taxon>Bacteria division WOR-3</taxon>
    </lineage>
</organism>
<keyword evidence="7" id="KW-0378">Hydrolase</keyword>
<dbReference type="GO" id="GO:0006508">
    <property type="term" value="P:proteolysis"/>
    <property type="evidence" value="ECO:0007669"/>
    <property type="project" value="UniProtKB-KW"/>
</dbReference>
<dbReference type="NCBIfam" id="TIGR04183">
    <property type="entry name" value="Por_Secre_tail"/>
    <property type="match status" value="1"/>
</dbReference>
<evidence type="ECO:0000256" key="6">
    <source>
        <dbReference type="ARBA" id="ARBA00022729"/>
    </source>
</evidence>
<evidence type="ECO:0000256" key="8">
    <source>
        <dbReference type="ARBA" id="ARBA00022833"/>
    </source>
</evidence>
<comment type="similarity">
    <text evidence="2 12">Belongs to the peptidase M14 family.</text>
</comment>
<dbReference type="FunFam" id="3.40.630.10:FF:000084">
    <property type="entry name" value="Carboxypeptidase B2"/>
    <property type="match status" value="1"/>
</dbReference>
<dbReference type="CDD" id="cd03859">
    <property type="entry name" value="M14_CPT"/>
    <property type="match status" value="1"/>
</dbReference>
<dbReference type="InterPro" id="IPR008979">
    <property type="entry name" value="Galactose-bd-like_sf"/>
</dbReference>
<dbReference type="SUPFAM" id="SSF49785">
    <property type="entry name" value="Galactose-binding domain-like"/>
    <property type="match status" value="1"/>
</dbReference>
<sequence length="760" mass="86667">MGGIMNRFVIVLLLVAGIISAQTMVVRVYGRWNDLARISPKYNLDVATGRVNEWYDIVADRNTMDRIIASGLPYEVQIYSLELEKEKVRGQYYSYDQYVQMMRTMAQNYSSICKFDSLPIRTYQNRWIYGVKISDNPNYEDPTEPGFLIDGCHHSREWATPYVVYKFCDSITKVYNTNNEIRQIVDNVELYCFPVINVDGYVYDYPNQYSWRKNREPFGGAIGTDPNRNYGGCCGDIRADWGAVDESQASHYPSDLTFCGAYVNSGDETRALTMYVKSRVINAYMTYHSYGELFLWPWGWTGSGTPDSIIYSRWGNRIAGMINRLGGGTYTPGQSYSNPYPTSGGSDDWFYSWDHWVGGIAGLAYCTEVGTAFYQNTSQLDPIFSENFKALKYLAQLCRDSIGPLVEPRVAPPQIYTIGNVGQNFTIRWHPVNPGESHPTQWELVELSNPNVKTDSLESGSDRWVLQGFTRVTTQHHSGSYSLFSGNTNNMNSAARTLHPYIVQPGDSFTFWCYYNLENNYDVAVAEVSENTKEWFNLDTMRFTGTQTSWVRKAYSLANWVGKSVYFRFRCMTDGNTLNGGFYVDDIRPVCLFGNVNTISNSIADTTYTFTNHANGEFYYYVRGYNTRGWGEYSSLAKASVGVGISEEDKQKTSEGFALSVNPNPFRNRLEIRYEISETRYETVNEHISPISVPISVGLKIYDVTGRVVREFSRLTVNGERSTILWDGADDFGRRVSPGVYFVRLEADEFRKTEKAILLR</sequence>
<feature type="domain" description="Peptidase M14" evidence="13">
    <location>
        <begin position="91"/>
        <end position="398"/>
    </location>
</feature>
<dbReference type="PROSITE" id="PS52035">
    <property type="entry name" value="PEPTIDASE_M14"/>
    <property type="match status" value="1"/>
</dbReference>
<evidence type="ECO:0000259" key="13">
    <source>
        <dbReference type="PROSITE" id="PS52035"/>
    </source>
</evidence>
<dbReference type="GO" id="GO:0004181">
    <property type="term" value="F:metallocarboxypeptidase activity"/>
    <property type="evidence" value="ECO:0007669"/>
    <property type="project" value="InterPro"/>
</dbReference>
<gene>
    <name evidence="14" type="ORF">ENP86_02150</name>
</gene>
<evidence type="ECO:0000256" key="11">
    <source>
        <dbReference type="ARBA" id="ARBA00066554"/>
    </source>
</evidence>
<dbReference type="Pfam" id="PF00246">
    <property type="entry name" value="Peptidase_M14"/>
    <property type="match status" value="1"/>
</dbReference>
<dbReference type="AlphaFoldDB" id="A0A7V0Z4G8"/>
<dbReference type="EMBL" id="DSKY01000007">
    <property type="protein sequence ID" value="HDY58344.1"/>
    <property type="molecule type" value="Genomic_DNA"/>
</dbReference>
<evidence type="ECO:0000256" key="5">
    <source>
        <dbReference type="ARBA" id="ARBA00022723"/>
    </source>
</evidence>
<dbReference type="Gene3D" id="2.60.40.4070">
    <property type="match status" value="1"/>
</dbReference>
<dbReference type="Pfam" id="PF20773">
    <property type="entry name" value="InhA-like_MAM"/>
    <property type="match status" value="1"/>
</dbReference>
<comment type="catalytic activity">
    <reaction evidence="10">
        <text>Releases a C-terminal residue, which may be hydrophobic or positively charged.</text>
        <dbReference type="EC" id="3.4.17.18"/>
    </reaction>
</comment>
<evidence type="ECO:0000313" key="14">
    <source>
        <dbReference type="EMBL" id="HDY58344.1"/>
    </source>
</evidence>
<evidence type="ECO:0000256" key="2">
    <source>
        <dbReference type="ARBA" id="ARBA00005988"/>
    </source>
</evidence>
<dbReference type="InterPro" id="IPR000834">
    <property type="entry name" value="Peptidase_M14"/>
</dbReference>
<dbReference type="PANTHER" id="PTHR11705">
    <property type="entry name" value="PROTEASE FAMILY M14 CARBOXYPEPTIDASE A,B"/>
    <property type="match status" value="1"/>
</dbReference>
<protein>
    <recommendedName>
        <fullName evidence="11">carboxypeptidase T</fullName>
        <ecNumber evidence="11">3.4.17.18</ecNumber>
    </recommendedName>
</protein>
<keyword evidence="8" id="KW-0862">Zinc</keyword>
<evidence type="ECO:0000256" key="1">
    <source>
        <dbReference type="ARBA" id="ARBA00001947"/>
    </source>
</evidence>
<name>A0A7V0Z4G8_UNCW3</name>
<evidence type="ECO:0000256" key="4">
    <source>
        <dbReference type="ARBA" id="ARBA00022670"/>
    </source>
</evidence>
<evidence type="ECO:0000256" key="12">
    <source>
        <dbReference type="PROSITE-ProRule" id="PRU01379"/>
    </source>
</evidence>
<dbReference type="SMART" id="SM00631">
    <property type="entry name" value="Zn_pept"/>
    <property type="match status" value="1"/>
</dbReference>
<dbReference type="GO" id="GO:0005615">
    <property type="term" value="C:extracellular space"/>
    <property type="evidence" value="ECO:0007669"/>
    <property type="project" value="TreeGrafter"/>
</dbReference>
<reference evidence="14" key="1">
    <citation type="journal article" date="2020" name="mSystems">
        <title>Genome- and Community-Level Interaction Insights into Carbon Utilization and Element Cycling Functions of Hydrothermarchaeota in Hydrothermal Sediment.</title>
        <authorList>
            <person name="Zhou Z."/>
            <person name="Liu Y."/>
            <person name="Xu W."/>
            <person name="Pan J."/>
            <person name="Luo Z.H."/>
            <person name="Li M."/>
        </authorList>
    </citation>
    <scope>NUCLEOTIDE SEQUENCE [LARGE SCALE GENOMIC DNA]</scope>
    <source>
        <strain evidence="14">SpSt-258</strain>
    </source>
</reference>